<proteinExistence type="predicted"/>
<gene>
    <name evidence="1" type="ORF">FBUS_11216</name>
</gene>
<comment type="caution">
    <text evidence="1">The sequence shown here is derived from an EMBL/GenBank/DDBJ whole genome shotgun (WGS) entry which is preliminary data.</text>
</comment>
<sequence>MLPSGSPVSNLGSPPWTAFPVSSGQPQIPSVQPLSVDRLLPSIMGTIHQPYNRANPNVNHVSSIFSSVEGVNGSYSQQVPLSYALHPSAEHAIPSDRSFQNAALAQPYSVQNCCSISQNSLPYGQTLPYLTSPLLPSICNGFLSNLPQPIPNIPHPQAALTVAAMAASTAARACDPLRHFGPTLMNQFNRRPRPSVMSKTNLYISGLNETDSDETLRHIVESVVQPKSCKAMTVNGKCKGNHI</sequence>
<dbReference type="Proteomes" id="UP000728185">
    <property type="component" value="Unassembled WGS sequence"/>
</dbReference>
<accession>A0A8E0VI45</accession>
<name>A0A8E0VI45_9TREM</name>
<organism evidence="1 2">
    <name type="scientific">Fasciolopsis buskii</name>
    <dbReference type="NCBI Taxonomy" id="27845"/>
    <lineage>
        <taxon>Eukaryota</taxon>
        <taxon>Metazoa</taxon>
        <taxon>Spiralia</taxon>
        <taxon>Lophotrochozoa</taxon>
        <taxon>Platyhelminthes</taxon>
        <taxon>Trematoda</taxon>
        <taxon>Digenea</taxon>
        <taxon>Plagiorchiida</taxon>
        <taxon>Echinostomata</taxon>
        <taxon>Echinostomatoidea</taxon>
        <taxon>Fasciolidae</taxon>
        <taxon>Fasciolopsis</taxon>
    </lineage>
</organism>
<evidence type="ECO:0000313" key="1">
    <source>
        <dbReference type="EMBL" id="KAA0189600.1"/>
    </source>
</evidence>
<dbReference type="AlphaFoldDB" id="A0A8E0VI45"/>
<dbReference type="EMBL" id="LUCM01007645">
    <property type="protein sequence ID" value="KAA0189600.1"/>
    <property type="molecule type" value="Genomic_DNA"/>
</dbReference>
<evidence type="ECO:0000313" key="2">
    <source>
        <dbReference type="Proteomes" id="UP000728185"/>
    </source>
</evidence>
<dbReference type="OrthoDB" id="271725at2759"/>
<reference evidence="1" key="1">
    <citation type="submission" date="2019-05" db="EMBL/GenBank/DDBJ databases">
        <title>Annotation for the trematode Fasciolopsis buski.</title>
        <authorList>
            <person name="Choi Y.-J."/>
        </authorList>
    </citation>
    <scope>NUCLEOTIDE SEQUENCE</scope>
    <source>
        <strain evidence="1">HT</strain>
        <tissue evidence="1">Whole worm</tissue>
    </source>
</reference>
<keyword evidence="2" id="KW-1185">Reference proteome</keyword>
<protein>
    <submittedName>
        <fullName evidence="1">RNA binding motif single stranded interacting</fullName>
    </submittedName>
</protein>